<dbReference type="PROSITE" id="PS50097">
    <property type="entry name" value="BTB"/>
    <property type="match status" value="1"/>
</dbReference>
<evidence type="ECO:0000256" key="5">
    <source>
        <dbReference type="ARBA" id="ARBA00022771"/>
    </source>
</evidence>
<dbReference type="InterPro" id="IPR003656">
    <property type="entry name" value="Znf_BED"/>
</dbReference>
<keyword evidence="2" id="KW-0217">Developmental protein</keyword>
<protein>
    <submittedName>
        <fullName evidence="19">LOLA2 protein</fullName>
    </submittedName>
</protein>
<dbReference type="GO" id="GO:0035167">
    <property type="term" value="P:larval lymph gland hemopoiesis"/>
    <property type="evidence" value="ECO:0007669"/>
    <property type="project" value="UniProtKB-ARBA"/>
</dbReference>
<keyword evidence="7" id="KW-0862">Zinc</keyword>
<dbReference type="SMART" id="SM00225">
    <property type="entry name" value="BTB"/>
    <property type="match status" value="1"/>
</dbReference>
<dbReference type="GO" id="GO:0007464">
    <property type="term" value="P:R3/R4 cell fate commitment"/>
    <property type="evidence" value="ECO:0007669"/>
    <property type="project" value="UniProtKB-ARBA"/>
</dbReference>
<keyword evidence="3" id="KW-0479">Metal-binding</keyword>
<dbReference type="InterPro" id="IPR013087">
    <property type="entry name" value="Znf_C2H2_type"/>
</dbReference>
<dbReference type="SUPFAM" id="SSF54695">
    <property type="entry name" value="POZ domain"/>
    <property type="match status" value="1"/>
</dbReference>
<dbReference type="GO" id="GO:0007526">
    <property type="term" value="P:larval somatic muscle development"/>
    <property type="evidence" value="ECO:0007669"/>
    <property type="project" value="UniProtKB-ARBA"/>
</dbReference>
<feature type="compositionally biased region" description="Basic and acidic residues" evidence="15">
    <location>
        <begin position="823"/>
        <end position="848"/>
    </location>
</feature>
<dbReference type="FunFam" id="3.30.710.10:FF:000091">
    <property type="entry name" value="Lola, isoform F"/>
    <property type="match status" value="1"/>
</dbReference>
<evidence type="ECO:0000256" key="14">
    <source>
        <dbReference type="SAM" id="Coils"/>
    </source>
</evidence>
<keyword evidence="6" id="KW-0221">Differentiation</keyword>
<feature type="compositionally biased region" description="Basic residues" evidence="15">
    <location>
        <begin position="204"/>
        <end position="213"/>
    </location>
</feature>
<dbReference type="GO" id="GO:0045467">
    <property type="term" value="P:R7 cell development"/>
    <property type="evidence" value="ECO:0007669"/>
    <property type="project" value="UniProtKB-ARBA"/>
</dbReference>
<evidence type="ECO:0000256" key="8">
    <source>
        <dbReference type="ARBA" id="ARBA00022902"/>
    </source>
</evidence>
<dbReference type="FunFam" id="3.30.160.60:FF:000110">
    <property type="entry name" value="Zinc finger protein-like"/>
    <property type="match status" value="1"/>
</dbReference>
<comment type="function">
    <text evidence="12">Putative transcription factor required for axon growth and guidance in the central and peripheral nervous systems. Repels CNS axons away from the midline by promoting the expression of the midline repellent sli and its receptor robo.</text>
</comment>
<keyword evidence="10" id="KW-0804">Transcription</keyword>
<dbReference type="GO" id="GO:0003677">
    <property type="term" value="F:DNA binding"/>
    <property type="evidence" value="ECO:0007669"/>
    <property type="project" value="InterPro"/>
</dbReference>
<dbReference type="InterPro" id="IPR011333">
    <property type="entry name" value="SKP1/BTB/POZ_sf"/>
</dbReference>
<name>A0A836JSI4_9HYME</name>
<reference evidence="19 20" key="1">
    <citation type="submission" date="2020-02" db="EMBL/GenBank/DDBJ databases">
        <title>Relaxed selection underlies rapid genomic changes in the transitions from sociality to social parasitism in ants.</title>
        <authorList>
            <person name="Bi X."/>
        </authorList>
    </citation>
    <scope>NUCLEOTIDE SEQUENCE [LARGE SCALE GENOMIC DNA]</scope>
    <source>
        <strain evidence="19">BGI-DK2014b</strain>
        <tissue evidence="19">Whole body</tissue>
    </source>
</reference>
<evidence type="ECO:0000256" key="15">
    <source>
        <dbReference type="SAM" id="MobiDB-lite"/>
    </source>
</evidence>
<evidence type="ECO:0000256" key="4">
    <source>
        <dbReference type="ARBA" id="ARBA00022737"/>
    </source>
</evidence>
<dbReference type="PANTHER" id="PTHR23110">
    <property type="entry name" value="BTB DOMAIN TRANSCRIPTION FACTOR"/>
    <property type="match status" value="1"/>
</dbReference>
<organism evidence="19 20">
    <name type="scientific">Acromyrmex heyeri</name>
    <dbReference type="NCBI Taxonomy" id="230685"/>
    <lineage>
        <taxon>Eukaryota</taxon>
        <taxon>Metazoa</taxon>
        <taxon>Ecdysozoa</taxon>
        <taxon>Arthropoda</taxon>
        <taxon>Hexapoda</taxon>
        <taxon>Insecta</taxon>
        <taxon>Pterygota</taxon>
        <taxon>Neoptera</taxon>
        <taxon>Endopterygota</taxon>
        <taxon>Hymenoptera</taxon>
        <taxon>Apocrita</taxon>
        <taxon>Aculeata</taxon>
        <taxon>Formicoidea</taxon>
        <taxon>Formicidae</taxon>
        <taxon>Myrmicinae</taxon>
        <taxon>Acromyrmex</taxon>
    </lineage>
</organism>
<keyword evidence="11" id="KW-0539">Nucleus</keyword>
<dbReference type="Pfam" id="PF00651">
    <property type="entry name" value="BTB"/>
    <property type="match status" value="1"/>
</dbReference>
<dbReference type="GO" id="GO:0005634">
    <property type="term" value="C:nucleus"/>
    <property type="evidence" value="ECO:0007669"/>
    <property type="project" value="UniProtKB-SubCell"/>
</dbReference>
<feature type="domain" description="BTB" evidence="16">
    <location>
        <begin position="41"/>
        <end position="106"/>
    </location>
</feature>
<dbReference type="SMART" id="SM00355">
    <property type="entry name" value="ZnF_C2H2"/>
    <property type="match status" value="9"/>
</dbReference>
<dbReference type="GO" id="GO:0006357">
    <property type="term" value="P:regulation of transcription by RNA polymerase II"/>
    <property type="evidence" value="ECO:0007669"/>
    <property type="project" value="TreeGrafter"/>
</dbReference>
<keyword evidence="8" id="KW-0524">Neurogenesis</keyword>
<evidence type="ECO:0000256" key="13">
    <source>
        <dbReference type="PROSITE-ProRule" id="PRU00042"/>
    </source>
</evidence>
<feature type="compositionally biased region" description="Polar residues" evidence="15">
    <location>
        <begin position="185"/>
        <end position="203"/>
    </location>
</feature>
<dbReference type="InterPro" id="IPR000210">
    <property type="entry name" value="BTB/POZ_dom"/>
</dbReference>
<keyword evidence="14" id="KW-0175">Coiled coil</keyword>
<evidence type="ECO:0000313" key="20">
    <source>
        <dbReference type="Proteomes" id="UP000670152"/>
    </source>
</evidence>
<dbReference type="GO" id="GO:0045476">
    <property type="term" value="P:nurse cell apoptotic process"/>
    <property type="evidence" value="ECO:0007669"/>
    <property type="project" value="UniProtKB-ARBA"/>
</dbReference>
<feature type="domain" description="C2H2-type" evidence="17">
    <location>
        <begin position="702"/>
        <end position="722"/>
    </location>
</feature>
<keyword evidence="20" id="KW-1185">Reference proteome</keyword>
<evidence type="ECO:0000256" key="11">
    <source>
        <dbReference type="ARBA" id="ARBA00023242"/>
    </source>
</evidence>
<dbReference type="GO" id="GO:0048813">
    <property type="term" value="P:dendrite morphogenesis"/>
    <property type="evidence" value="ECO:0007669"/>
    <property type="project" value="UniProtKB-ARBA"/>
</dbReference>
<gene>
    <name evidence="19" type="primary">Lola_0</name>
    <name evidence="19" type="ORF">G6Z77_0004701</name>
</gene>
<dbReference type="Proteomes" id="UP000670152">
    <property type="component" value="Unassembled WGS sequence"/>
</dbReference>
<dbReference type="PROSITE" id="PS50808">
    <property type="entry name" value="ZF_BED"/>
    <property type="match status" value="1"/>
</dbReference>
<proteinExistence type="predicted"/>
<comment type="subcellular location">
    <subcellularLocation>
        <location evidence="1">Nucleus</location>
    </subcellularLocation>
</comment>
<dbReference type="PANTHER" id="PTHR23110:SF111">
    <property type="entry name" value="LONGITUDINALS LACKING PROTEIN, ISOFORMS F_I_K_T"/>
    <property type="match status" value="1"/>
</dbReference>
<evidence type="ECO:0000256" key="1">
    <source>
        <dbReference type="ARBA" id="ARBA00004123"/>
    </source>
</evidence>
<evidence type="ECO:0000256" key="6">
    <source>
        <dbReference type="ARBA" id="ARBA00022782"/>
    </source>
</evidence>
<evidence type="ECO:0000259" key="18">
    <source>
        <dbReference type="PROSITE" id="PS50808"/>
    </source>
</evidence>
<feature type="domain" description="C2H2-type" evidence="17">
    <location>
        <begin position="784"/>
        <end position="811"/>
    </location>
</feature>
<feature type="coiled-coil region" evidence="14">
    <location>
        <begin position="400"/>
        <end position="440"/>
    </location>
</feature>
<feature type="region of interest" description="Disordered" evidence="15">
    <location>
        <begin position="124"/>
        <end position="237"/>
    </location>
</feature>
<feature type="domain" description="C2H2-type" evidence="17">
    <location>
        <begin position="520"/>
        <end position="547"/>
    </location>
</feature>
<dbReference type="PROSITE" id="PS50157">
    <property type="entry name" value="ZINC_FINGER_C2H2_2"/>
    <property type="match status" value="6"/>
</dbReference>
<feature type="non-terminal residue" evidence="19">
    <location>
        <position position="1017"/>
    </location>
</feature>
<keyword evidence="9" id="KW-0805">Transcription regulation</keyword>
<feature type="region of interest" description="Disordered" evidence="15">
    <location>
        <begin position="812"/>
        <end position="849"/>
    </location>
</feature>
<evidence type="ECO:0000256" key="12">
    <source>
        <dbReference type="ARBA" id="ARBA00037382"/>
    </source>
</evidence>
<dbReference type="GO" id="GO:0008270">
    <property type="term" value="F:zinc ion binding"/>
    <property type="evidence" value="ECO:0007669"/>
    <property type="project" value="UniProtKB-KW"/>
</dbReference>
<dbReference type="Gene3D" id="3.30.160.60">
    <property type="entry name" value="Classic Zinc Finger"/>
    <property type="match status" value="4"/>
</dbReference>
<dbReference type="Gene3D" id="3.30.710.10">
    <property type="entry name" value="Potassium Channel Kv1.1, Chain A"/>
    <property type="match status" value="1"/>
</dbReference>
<feature type="domain" description="BED-type" evidence="18">
    <location>
        <begin position="530"/>
        <end position="579"/>
    </location>
</feature>
<feature type="domain" description="C2H2-type" evidence="17">
    <location>
        <begin position="662"/>
        <end position="689"/>
    </location>
</feature>
<keyword evidence="5 13" id="KW-0863">Zinc-finger</keyword>
<feature type="domain" description="C2H2-type" evidence="17">
    <location>
        <begin position="744"/>
        <end position="781"/>
    </location>
</feature>
<evidence type="ECO:0000256" key="2">
    <source>
        <dbReference type="ARBA" id="ARBA00022473"/>
    </source>
</evidence>
<feature type="domain" description="C2H2-type" evidence="17">
    <location>
        <begin position="939"/>
        <end position="966"/>
    </location>
</feature>
<dbReference type="AlphaFoldDB" id="A0A836JSI4"/>
<comment type="caution">
    <text evidence="19">The sequence shown here is derived from an EMBL/GenBank/DDBJ whole genome shotgun (WGS) entry which is preliminary data.</text>
</comment>
<evidence type="ECO:0000256" key="7">
    <source>
        <dbReference type="ARBA" id="ARBA00022833"/>
    </source>
</evidence>
<dbReference type="Pfam" id="PF00096">
    <property type="entry name" value="zf-C2H2"/>
    <property type="match status" value="2"/>
</dbReference>
<sequence>KRGNEARTTMEDDQQFCLRWNNHQSTLIQNFDTLLESGTLVDCTLAAEGKTLKAHKVVLSACSPYFECLLSEHYDKHPVFILKDVKFKELKAMMDYMYRGEVNISQDQLAALLKAAESLQIKGLSESKTAGSSKTESRPQKTVSQPTAPSLDIPHASSGLTIEKNKVPRQSLAQSSVGDIPEDTASPQVSKGLSSREGSQSPTSRKRKRFRRRSLTEDSTIENQDASNSSDMPQQMGVPALGIAPVADEKVHADPTDSLGRSALMTQLTKPADEMLQLPLEKPEPNDNLIEPKSEYLDDAEEGVEDLTLDEDMNDLNDIEQDNNRAGPSHDPAQHPAGMGSWHVTGDRSNAGGVVGSVAAPGTGDEVFLAAQEAAQAHRDSQGRLSGFIYKYRSGLRGHIADCLSEKEKLEADFRQRQEQRRQREQQQQVQQRLEQFTEKDVRVLYKFWKSSQNLHICFVSNMLAAYWTEYSTVHETLALQSLDWKKISEQQHRQQQQQQQQQQFSQRQQSFPQQPLQGHVCKDCGKIYKQRNALWRHFKYECGKSPRFQCPYCRYRTKQRSNMSSHIKHKHVASALDSIHISEYRCCFCNSPYPTTSHLKSHLTRGCFMDPTFSVEKRRSLNKMESRNYVCPKCSQGYKNKRRTVVDSCVAEYRTSVVRTYACMYCNKSFVLKRFLYAHLKKSCYWNPNSECYHAQSSKPFLCSKCGASYSKQYFLTQHMRKDCELELSANNSTRGEGTKRKYSCKYCGKGFTQSGHLRSHQKSSCYWNPRSTCHQSQKIRPFSCTQCGACYSKQSHLIFHVRHECGQKESSQVIGTRAKKSQKEEQLSLKQKEKLSEKERTRAKEREEDDFINNMPSTSTAQSSSRVLEIFINDSSPQTSDNESSVPWTDSKNVELKLYKCQYCGISYKKCNILKHHIMTTCLLNPNSRTMKEAGQFKCLECGRNYKELKSLRFHQKHECQKKVTCSDCGTTFIGSVVPERHKKNYCKTKKQSKLKIEEPQSELFEDDEFSIDSD</sequence>
<evidence type="ECO:0000259" key="17">
    <source>
        <dbReference type="PROSITE" id="PS50157"/>
    </source>
</evidence>
<feature type="compositionally biased region" description="Polar residues" evidence="15">
    <location>
        <begin position="217"/>
        <end position="233"/>
    </location>
</feature>
<accession>A0A836JSI4</accession>
<evidence type="ECO:0000259" key="16">
    <source>
        <dbReference type="PROSITE" id="PS50097"/>
    </source>
</evidence>
<evidence type="ECO:0000256" key="9">
    <source>
        <dbReference type="ARBA" id="ARBA00023015"/>
    </source>
</evidence>
<keyword evidence="4" id="KW-0677">Repeat</keyword>
<evidence type="ECO:0000256" key="10">
    <source>
        <dbReference type="ARBA" id="ARBA00023163"/>
    </source>
</evidence>
<evidence type="ECO:0000256" key="3">
    <source>
        <dbReference type="ARBA" id="ARBA00022723"/>
    </source>
</evidence>
<dbReference type="GO" id="GO:0016199">
    <property type="term" value="P:axon midline choice point recognition"/>
    <property type="evidence" value="ECO:0007669"/>
    <property type="project" value="UniProtKB-ARBA"/>
</dbReference>
<dbReference type="GO" id="GO:0008406">
    <property type="term" value="P:gonad development"/>
    <property type="evidence" value="ECO:0007669"/>
    <property type="project" value="UniProtKB-ARBA"/>
</dbReference>
<evidence type="ECO:0000313" key="19">
    <source>
        <dbReference type="EMBL" id="KAG5317968.1"/>
    </source>
</evidence>
<dbReference type="InterPro" id="IPR051095">
    <property type="entry name" value="Dros_DevTransReg"/>
</dbReference>
<dbReference type="EMBL" id="JAANIB010010918">
    <property type="protein sequence ID" value="KAG5317968.1"/>
    <property type="molecule type" value="Genomic_DNA"/>
</dbReference>
<feature type="compositionally biased region" description="Polar residues" evidence="15">
    <location>
        <begin position="126"/>
        <end position="148"/>
    </location>
</feature>
<dbReference type="SUPFAM" id="SSF57667">
    <property type="entry name" value="beta-beta-alpha zinc fingers"/>
    <property type="match status" value="3"/>
</dbReference>
<dbReference type="OrthoDB" id="407106at2759"/>
<dbReference type="CDD" id="cd18315">
    <property type="entry name" value="BTB_POZ_BAB-like"/>
    <property type="match status" value="1"/>
</dbReference>
<feature type="non-terminal residue" evidence="19">
    <location>
        <position position="1"/>
    </location>
</feature>
<dbReference type="InterPro" id="IPR036236">
    <property type="entry name" value="Znf_C2H2_sf"/>
</dbReference>